<name>A0A4Y7RCA7_9FIRM</name>
<dbReference type="InterPro" id="IPR001296">
    <property type="entry name" value="Glyco_trans_1"/>
</dbReference>
<dbReference type="PANTHER" id="PTHR45947">
    <property type="entry name" value="SULFOQUINOVOSYL TRANSFERASE SQD2"/>
    <property type="match status" value="1"/>
</dbReference>
<comment type="caution">
    <text evidence="3">The sequence shown here is derived from an EMBL/GenBank/DDBJ whole genome shotgun (WGS) entry which is preliminary data.</text>
</comment>
<dbReference type="Proteomes" id="UP000298324">
    <property type="component" value="Unassembled WGS sequence"/>
</dbReference>
<evidence type="ECO:0000313" key="4">
    <source>
        <dbReference type="Proteomes" id="UP000298324"/>
    </source>
</evidence>
<sequence>MPKLWILNHYAVGPGESGGTRHFDLARELVKMGWDVSIFAASVNHIMRRETHLQPGEKIKKEVHDGVSFFWLRTPVYYANGPRRIWNMLVYTISVLRNAWGRERPEIIIGSSVHLFAAFAAYILARRHRCRFIFEVRDLWPQAFIEIFKISEYNPAIWLLRRLEVFLYRKAEKIIVLLPRANEYIERFGIPKEKIFYIPNGVYLSRYQESTFPFNPQLSNTLDSLAGKFIAIYAGSLGPVNGLDTLLDAAGLLQLRGDKQAHFLFVGNGAQKKRLQQRVVDEDLANVTFIDPVPKDYVPMLLRRANIGIHGFQDLPVFKWGVSPNKVFDYMAAGLPVLLLCSYTRDNPVDISGGGMVLPPGEAETLAQVIIELAASPERCAVMGKKALKYVEQVHSMEALGRRLALILSRNAG</sequence>
<evidence type="ECO:0000313" key="3">
    <source>
        <dbReference type="EMBL" id="TEB06614.1"/>
    </source>
</evidence>
<gene>
    <name evidence="3" type="ORF">Psch_00146</name>
</gene>
<dbReference type="InterPro" id="IPR028098">
    <property type="entry name" value="Glyco_trans_4-like_N"/>
</dbReference>
<keyword evidence="4" id="KW-1185">Reference proteome</keyword>
<dbReference type="AlphaFoldDB" id="A0A4Y7RCA7"/>
<accession>A0A4Y7RCA7</accession>
<feature type="domain" description="Glycosyltransferase subfamily 4-like N-terminal" evidence="2">
    <location>
        <begin position="23"/>
        <end position="201"/>
    </location>
</feature>
<dbReference type="SUPFAM" id="SSF53756">
    <property type="entry name" value="UDP-Glycosyltransferase/glycogen phosphorylase"/>
    <property type="match status" value="1"/>
</dbReference>
<dbReference type="RefSeq" id="WP_134216931.1">
    <property type="nucleotide sequence ID" value="NZ_QFGA01000001.1"/>
</dbReference>
<dbReference type="GO" id="GO:0016758">
    <property type="term" value="F:hexosyltransferase activity"/>
    <property type="evidence" value="ECO:0007669"/>
    <property type="project" value="TreeGrafter"/>
</dbReference>
<evidence type="ECO:0000259" key="1">
    <source>
        <dbReference type="Pfam" id="PF00534"/>
    </source>
</evidence>
<proteinExistence type="predicted"/>
<protein>
    <submittedName>
        <fullName evidence="3">Putative glycosyl transferase</fullName>
    </submittedName>
</protein>
<dbReference type="CDD" id="cd03794">
    <property type="entry name" value="GT4_WbuB-like"/>
    <property type="match status" value="1"/>
</dbReference>
<dbReference type="InterPro" id="IPR050194">
    <property type="entry name" value="Glycosyltransferase_grp1"/>
</dbReference>
<feature type="domain" description="Glycosyl transferase family 1" evidence="1">
    <location>
        <begin position="226"/>
        <end position="388"/>
    </location>
</feature>
<dbReference type="PANTHER" id="PTHR45947:SF3">
    <property type="entry name" value="SULFOQUINOVOSYL TRANSFERASE SQD2"/>
    <property type="match status" value="1"/>
</dbReference>
<keyword evidence="3" id="KW-0808">Transferase</keyword>
<dbReference type="Pfam" id="PF00534">
    <property type="entry name" value="Glycos_transf_1"/>
    <property type="match status" value="1"/>
</dbReference>
<dbReference type="EMBL" id="QFGA01000001">
    <property type="protein sequence ID" value="TEB06614.1"/>
    <property type="molecule type" value="Genomic_DNA"/>
</dbReference>
<dbReference type="Gene3D" id="3.40.50.2000">
    <property type="entry name" value="Glycogen Phosphorylase B"/>
    <property type="match status" value="2"/>
</dbReference>
<organism evidence="3 4">
    <name type="scientific">Pelotomaculum schinkii</name>
    <dbReference type="NCBI Taxonomy" id="78350"/>
    <lineage>
        <taxon>Bacteria</taxon>
        <taxon>Bacillati</taxon>
        <taxon>Bacillota</taxon>
        <taxon>Clostridia</taxon>
        <taxon>Eubacteriales</taxon>
        <taxon>Desulfotomaculaceae</taxon>
        <taxon>Pelotomaculum</taxon>
    </lineage>
</organism>
<dbReference type="Pfam" id="PF13579">
    <property type="entry name" value="Glyco_trans_4_4"/>
    <property type="match status" value="1"/>
</dbReference>
<reference evidence="3 4" key="1">
    <citation type="journal article" date="2018" name="Environ. Microbiol.">
        <title>Novel energy conservation strategies and behaviour of Pelotomaculum schinkii driving syntrophic propionate catabolism.</title>
        <authorList>
            <person name="Hidalgo-Ahumada C.A.P."/>
            <person name="Nobu M.K."/>
            <person name="Narihiro T."/>
            <person name="Tamaki H."/>
            <person name="Liu W.T."/>
            <person name="Kamagata Y."/>
            <person name="Stams A.J.M."/>
            <person name="Imachi H."/>
            <person name="Sousa D.Z."/>
        </authorList>
    </citation>
    <scope>NUCLEOTIDE SEQUENCE [LARGE SCALE GENOMIC DNA]</scope>
    <source>
        <strain evidence="3 4">HH</strain>
    </source>
</reference>
<evidence type="ECO:0000259" key="2">
    <source>
        <dbReference type="Pfam" id="PF13579"/>
    </source>
</evidence>